<feature type="region of interest" description="Disordered" evidence="1">
    <location>
        <begin position="77"/>
        <end position="174"/>
    </location>
</feature>
<evidence type="ECO:0000313" key="4">
    <source>
        <dbReference type="Proteomes" id="UP000027644"/>
    </source>
</evidence>
<dbReference type="Proteomes" id="UP000027644">
    <property type="component" value="Unassembled WGS sequence"/>
</dbReference>
<keyword evidence="2" id="KW-0472">Membrane</keyword>
<evidence type="ECO:0000256" key="1">
    <source>
        <dbReference type="SAM" id="MobiDB-lite"/>
    </source>
</evidence>
<reference evidence="3 4" key="1">
    <citation type="journal article" date="2014" name="PLoS Genet.">
        <title>Hidden diversity in honey bee gut symbionts detected by single-cell genomics.</title>
        <authorList>
            <person name="Engel P."/>
            <person name="Stepanauskas R."/>
            <person name="Moran N."/>
        </authorList>
    </citation>
    <scope>NUCLEOTIDE SEQUENCE [LARGE SCALE GENOMIC DNA]</scope>
    <source>
        <strain evidence="3 4">SCGC AB-598-J21</strain>
    </source>
</reference>
<evidence type="ECO:0000256" key="2">
    <source>
        <dbReference type="SAM" id="Phobius"/>
    </source>
</evidence>
<protein>
    <submittedName>
        <fullName evidence="3">Uncharacterized protein</fullName>
    </submittedName>
</protein>
<dbReference type="AlphaFoldDB" id="A0A074V9J0"/>
<organism evidence="3 4">
    <name type="scientific">Snodgrassella alvi SCGC AB-598-J21</name>
    <dbReference type="NCBI Taxonomy" id="1385367"/>
    <lineage>
        <taxon>Bacteria</taxon>
        <taxon>Pseudomonadati</taxon>
        <taxon>Pseudomonadota</taxon>
        <taxon>Betaproteobacteria</taxon>
        <taxon>Neisseriales</taxon>
        <taxon>Neisseriaceae</taxon>
        <taxon>Snodgrassella</taxon>
    </lineage>
</organism>
<feature type="transmembrane region" description="Helical" evidence="2">
    <location>
        <begin position="21"/>
        <end position="44"/>
    </location>
</feature>
<gene>
    <name evidence="3" type="ORF">SASC598J21_016830</name>
</gene>
<sequence>MSTKPTAPETKNKKKAVKTGLSTFTKILLTLFLILAIFVVWFVFHAWQVLNSTSETTEFASQASFEVLTPTGAPVTGSNVPTPVFSPNPAIAASESTEPDTASEPALPVITGRANTRDRDNPENTQEIRPITPINVPATTNRENNSETPVNTAPTTKPKPAANGNNGKPLDNLF</sequence>
<keyword evidence="2" id="KW-1133">Transmembrane helix</keyword>
<dbReference type="EMBL" id="AVQL01000449">
    <property type="protein sequence ID" value="KEQ00537.1"/>
    <property type="molecule type" value="Genomic_DNA"/>
</dbReference>
<name>A0A074V9J0_9NEIS</name>
<feature type="compositionally biased region" description="Polar residues" evidence="1">
    <location>
        <begin position="137"/>
        <end position="155"/>
    </location>
</feature>
<accession>A0A074V9J0</accession>
<keyword evidence="2" id="KW-0812">Transmembrane</keyword>
<proteinExistence type="predicted"/>
<comment type="caution">
    <text evidence="3">The sequence shown here is derived from an EMBL/GenBank/DDBJ whole genome shotgun (WGS) entry which is preliminary data.</text>
</comment>
<evidence type="ECO:0000313" key="3">
    <source>
        <dbReference type="EMBL" id="KEQ00537.1"/>
    </source>
</evidence>